<evidence type="ECO:0000256" key="2">
    <source>
        <dbReference type="SAM" id="MobiDB-lite"/>
    </source>
</evidence>
<dbReference type="EMBL" id="JAKJXP020000041">
    <property type="protein sequence ID" value="KAK7752181.1"/>
    <property type="molecule type" value="Genomic_DNA"/>
</dbReference>
<dbReference type="PANTHER" id="PTHR13245">
    <property type="entry name" value="RRP15-LIKE PROTEIN"/>
    <property type="match status" value="1"/>
</dbReference>
<sequence length="371" mass="39556">MAGPTRKRNHQDDGSKLSKSQNKRQKKRQFEYHSDSDEEDSNPDFKPVNLLDSDNEDLDNIAVDDVASASSGSDSDSDSAASSGEETSRQKPAKSAAAAAARSKKRKTEAAAKAEASGSKSDKAGDESEEDNNDNNINGASDEEGDENSNEEEEDDDDNESSDEEGADGALTSTTTRRTGANKSKRNDPTAFATSLSKILSTKLSTGRRADPVLARSADAQQAAREVLDSALEAKARKQMREQRRLAQEKGRVRDVLGGGVSAGVGVGLPTDAQRKKAITGGGGGDAGAAAYTQQAERRLRKVAHRGVVVLFRAVREAQERAAQAERDARRDGVYGVKTREEKVSEMSRQGFLDLIANGGGKLKQGALEEA</sequence>
<feature type="compositionally biased region" description="Polar residues" evidence="2">
    <location>
        <begin position="171"/>
        <end position="182"/>
    </location>
</feature>
<feature type="region of interest" description="Disordered" evidence="2">
    <location>
        <begin position="1"/>
        <end position="193"/>
    </location>
</feature>
<comment type="similarity">
    <text evidence="1">Belongs to the RRP15 family.</text>
</comment>
<evidence type="ECO:0000313" key="4">
    <source>
        <dbReference type="Proteomes" id="UP001320420"/>
    </source>
</evidence>
<dbReference type="GO" id="GO:0000460">
    <property type="term" value="P:maturation of 5.8S rRNA"/>
    <property type="evidence" value="ECO:0007669"/>
    <property type="project" value="TreeGrafter"/>
</dbReference>
<reference evidence="3 4" key="1">
    <citation type="submission" date="2024-02" db="EMBL/GenBank/DDBJ databases">
        <title>De novo assembly and annotation of 12 fungi associated with fruit tree decline syndrome in Ontario, Canada.</title>
        <authorList>
            <person name="Sulman M."/>
            <person name="Ellouze W."/>
            <person name="Ilyukhin E."/>
        </authorList>
    </citation>
    <scope>NUCLEOTIDE SEQUENCE [LARGE SCALE GENOMIC DNA]</scope>
    <source>
        <strain evidence="3 4">M11/M66-122</strain>
    </source>
</reference>
<evidence type="ECO:0000313" key="3">
    <source>
        <dbReference type="EMBL" id="KAK7752181.1"/>
    </source>
</evidence>
<name>A0AAN9YPF9_9PEZI</name>
<dbReference type="InterPro" id="IPR012459">
    <property type="entry name" value="Rrp15"/>
</dbReference>
<dbReference type="GO" id="GO:0000470">
    <property type="term" value="P:maturation of LSU-rRNA"/>
    <property type="evidence" value="ECO:0007669"/>
    <property type="project" value="TreeGrafter"/>
</dbReference>
<accession>A0AAN9YPF9</accession>
<dbReference type="Proteomes" id="UP001320420">
    <property type="component" value="Unassembled WGS sequence"/>
</dbReference>
<proteinExistence type="inferred from homology"/>
<protein>
    <submittedName>
        <fullName evidence="3">Pre-60S ribosomal particles component</fullName>
    </submittedName>
</protein>
<dbReference type="Pfam" id="PF07890">
    <property type="entry name" value="Rrp15p"/>
    <property type="match status" value="1"/>
</dbReference>
<comment type="caution">
    <text evidence="3">The sequence shown here is derived from an EMBL/GenBank/DDBJ whole genome shotgun (WGS) entry which is preliminary data.</text>
</comment>
<dbReference type="AlphaFoldDB" id="A0AAN9YPF9"/>
<feature type="compositionally biased region" description="Low complexity" evidence="2">
    <location>
        <begin position="63"/>
        <end position="84"/>
    </location>
</feature>
<organism evidence="3 4">
    <name type="scientific">Diatrype stigma</name>
    <dbReference type="NCBI Taxonomy" id="117547"/>
    <lineage>
        <taxon>Eukaryota</taxon>
        <taxon>Fungi</taxon>
        <taxon>Dikarya</taxon>
        <taxon>Ascomycota</taxon>
        <taxon>Pezizomycotina</taxon>
        <taxon>Sordariomycetes</taxon>
        <taxon>Xylariomycetidae</taxon>
        <taxon>Xylariales</taxon>
        <taxon>Diatrypaceae</taxon>
        <taxon>Diatrype</taxon>
    </lineage>
</organism>
<dbReference type="PANTHER" id="PTHR13245:SF14">
    <property type="entry name" value="RRP15-LIKE PROTEIN"/>
    <property type="match status" value="1"/>
</dbReference>
<evidence type="ECO:0000256" key="1">
    <source>
        <dbReference type="ARBA" id="ARBA00007462"/>
    </source>
</evidence>
<feature type="compositionally biased region" description="Acidic residues" evidence="2">
    <location>
        <begin position="141"/>
        <end position="167"/>
    </location>
</feature>
<keyword evidence="4" id="KW-1185">Reference proteome</keyword>
<gene>
    <name evidence="3" type="primary">RRP15</name>
    <name evidence="3" type="ORF">SLS62_005925</name>
</gene>
<dbReference type="GO" id="GO:0030687">
    <property type="term" value="C:preribosome, large subunit precursor"/>
    <property type="evidence" value="ECO:0007669"/>
    <property type="project" value="TreeGrafter"/>
</dbReference>